<comment type="caution">
    <text evidence="1">The sequence shown here is derived from an EMBL/GenBank/DDBJ whole genome shotgun (WGS) entry which is preliminary data.</text>
</comment>
<dbReference type="Proteomes" id="UP000533639">
    <property type="component" value="Unassembled WGS sequence"/>
</dbReference>
<evidence type="ECO:0000313" key="1">
    <source>
        <dbReference type="EMBL" id="CAC9976998.1"/>
    </source>
</evidence>
<name>A0A9N8P4H1_9FLAO</name>
<organism evidence="1 2">
    <name type="scientific">Flavobacterium panici</name>
    <dbReference type="NCBI Taxonomy" id="2654843"/>
    <lineage>
        <taxon>Bacteria</taxon>
        <taxon>Pseudomonadati</taxon>
        <taxon>Bacteroidota</taxon>
        <taxon>Flavobacteriia</taxon>
        <taxon>Flavobacteriales</taxon>
        <taxon>Flavobacteriaceae</taxon>
        <taxon>Flavobacterium</taxon>
    </lineage>
</organism>
<gene>
    <name evidence="1" type="ORF">FLAPXU55_04729</name>
</gene>
<dbReference type="AlphaFoldDB" id="A0A9N8P4H1"/>
<dbReference type="InterPro" id="IPR037151">
    <property type="entry name" value="AlkB-like_sf"/>
</dbReference>
<dbReference type="EMBL" id="CAIJDE010000069">
    <property type="protein sequence ID" value="CAC9976998.1"/>
    <property type="molecule type" value="Genomic_DNA"/>
</dbReference>
<protein>
    <submittedName>
        <fullName evidence="1">Uncharacterized protein</fullName>
    </submittedName>
</protein>
<accession>A0A9N8P4H1</accession>
<keyword evidence="2" id="KW-1185">Reference proteome</keyword>
<sequence length="409" mass="46942">MTKPHTENSISKDKNILLVLQDSIDTSSELEYLVSNFCGKVIKDLSEINTSLNNKTIYVFGDISRLKNTSGTYFVIKEFSVNYEGFASSNIKFVELGQVPVLVSNAGVYFREMFIGNGYFDKIKSEHLFQNLTESNKGSKALRTGIYLSEILKEETADKEILHFNLLRCSSNFTGPTDNFRETDKTVMKALNEAVNQTFEEKTKVNHVLVQIYENKVKSDENSKEVKSKIKAHSDKTKDMPKEGIIAFCTFYDNSNFDKLKPSKKDRYDWCYKETSGLTRLHFKLKNTVTDASLEKEFSVTLYPNSAFIIPLSTNRLYTHEIRPSALNVDQIPIRMGYVARCSNLEAVYTENQTYIKENGSLIKLEEMTEETMIALRDSYYEENMTVKNIEYGKVHFSMNAGDYEKPIY</sequence>
<evidence type="ECO:0000313" key="2">
    <source>
        <dbReference type="Proteomes" id="UP000533639"/>
    </source>
</evidence>
<dbReference type="Gene3D" id="2.60.120.590">
    <property type="entry name" value="Alpha-ketoglutarate-dependent dioxygenase AlkB-like"/>
    <property type="match status" value="1"/>
</dbReference>
<dbReference type="RefSeq" id="WP_180861817.1">
    <property type="nucleotide sequence ID" value="NZ_CAIJDE010000069.1"/>
</dbReference>
<proteinExistence type="predicted"/>
<dbReference type="SUPFAM" id="SSF51197">
    <property type="entry name" value="Clavaminate synthase-like"/>
    <property type="match status" value="1"/>
</dbReference>
<reference evidence="1 2" key="1">
    <citation type="submission" date="2020-06" db="EMBL/GenBank/DDBJ databases">
        <authorList>
            <person name="Criscuolo A."/>
        </authorList>
    </citation>
    <scope>NUCLEOTIDE SEQUENCE [LARGE SCALE GENOMIC DNA]</scope>
    <source>
        <strain evidence="1">PXU-55</strain>
    </source>
</reference>